<dbReference type="AlphaFoldDB" id="A0A9W8YPV8"/>
<dbReference type="PANTHER" id="PTHR42060:SF1">
    <property type="entry name" value="NHL REPEAT-CONTAINING PROTEIN"/>
    <property type="match status" value="1"/>
</dbReference>
<evidence type="ECO:0008006" key="3">
    <source>
        <dbReference type="Google" id="ProtNLM"/>
    </source>
</evidence>
<proteinExistence type="predicted"/>
<dbReference type="InterPro" id="IPR011042">
    <property type="entry name" value="6-blade_b-propeller_TolB-like"/>
</dbReference>
<dbReference type="PANTHER" id="PTHR42060">
    <property type="entry name" value="NHL REPEAT-CONTAINING PROTEIN-RELATED"/>
    <property type="match status" value="1"/>
</dbReference>
<evidence type="ECO:0000313" key="1">
    <source>
        <dbReference type="EMBL" id="KAJ4387597.1"/>
    </source>
</evidence>
<dbReference type="SUPFAM" id="SSF63829">
    <property type="entry name" value="Calcium-dependent phosphotriesterase"/>
    <property type="match status" value="1"/>
</dbReference>
<dbReference type="Gene3D" id="2.120.10.30">
    <property type="entry name" value="TolB, C-terminal domain"/>
    <property type="match status" value="1"/>
</dbReference>
<evidence type="ECO:0000313" key="2">
    <source>
        <dbReference type="Proteomes" id="UP001140453"/>
    </source>
</evidence>
<keyword evidence="2" id="KW-1185">Reference proteome</keyword>
<organism evidence="1 2">
    <name type="scientific">Gnomoniopsis smithogilvyi</name>
    <dbReference type="NCBI Taxonomy" id="1191159"/>
    <lineage>
        <taxon>Eukaryota</taxon>
        <taxon>Fungi</taxon>
        <taxon>Dikarya</taxon>
        <taxon>Ascomycota</taxon>
        <taxon>Pezizomycotina</taxon>
        <taxon>Sordariomycetes</taxon>
        <taxon>Sordariomycetidae</taxon>
        <taxon>Diaporthales</taxon>
        <taxon>Gnomoniaceae</taxon>
        <taxon>Gnomoniopsis</taxon>
    </lineage>
</organism>
<accession>A0A9W8YPV8</accession>
<dbReference type="Proteomes" id="UP001140453">
    <property type="component" value="Unassembled WGS sequence"/>
</dbReference>
<dbReference type="EMBL" id="JAPEVB010000005">
    <property type="protein sequence ID" value="KAJ4387597.1"/>
    <property type="molecule type" value="Genomic_DNA"/>
</dbReference>
<name>A0A9W8YPV8_9PEZI</name>
<comment type="caution">
    <text evidence="1">The sequence shown here is derived from an EMBL/GenBank/DDBJ whole genome shotgun (WGS) entry which is preliminary data.</text>
</comment>
<sequence>MKPLVLYKLDTLVIQTHLDFLWTVSSFIPHRLSSCIFLAVCLSTMAPAVATQIFAFASFFIENLHVLPNGKILLITLNSPGLLYSLDPNAENPESSVTQIANLPDFHNINGVTGIAPLGDGLIAITGGIHTSYAFQDGSMHLYIVSLMENTVIENIAVPGTSSLNGLAALNAHTLLSADSIGGRIIRIDTLTKAVSVVVESEILAPGSSGLAIGINGLKVHGNFVYFTNSNLGIFGRLPIDEEGNQVGAIEVLARSTSASDIYDDFTFDSAGNAYVAVHSSSVFKITPEGVQTLLVGDAQNSSSMLTEPTSVAMANDGTSIYVSTGGGFAATPRTGGQVVQIKL</sequence>
<dbReference type="InterPro" id="IPR052998">
    <property type="entry name" value="Hetero-Diels-Alderase-like"/>
</dbReference>
<reference evidence="1" key="1">
    <citation type="submission" date="2022-10" db="EMBL/GenBank/DDBJ databases">
        <title>Tapping the CABI collections for fungal endophytes: first genome assemblies for Collariella, Neodidymelliopsis, Ascochyta clinopodiicola, Didymella pomorum, Didymosphaeria variabile, Neocosmospora piperis and Neocucurbitaria cava.</title>
        <authorList>
            <person name="Hill R."/>
        </authorList>
    </citation>
    <scope>NUCLEOTIDE SEQUENCE</scope>
    <source>
        <strain evidence="1">IMI 355082</strain>
    </source>
</reference>
<dbReference type="OrthoDB" id="9977941at2759"/>
<gene>
    <name evidence="1" type="ORF">N0V93_008193</name>
</gene>
<protein>
    <recommendedName>
        <fullName evidence="3">SMP-30/Gluconolactonase/LRE-like region domain-containing protein</fullName>
    </recommendedName>
</protein>